<dbReference type="RefSeq" id="XP_060419316.1">
    <property type="nucleotide sequence ID" value="XM_060551851.1"/>
</dbReference>
<evidence type="ECO:0000313" key="2">
    <source>
        <dbReference type="Proteomes" id="UP001230504"/>
    </source>
</evidence>
<organism evidence="1 2">
    <name type="scientific">Colletotrichum navitas</name>
    <dbReference type="NCBI Taxonomy" id="681940"/>
    <lineage>
        <taxon>Eukaryota</taxon>
        <taxon>Fungi</taxon>
        <taxon>Dikarya</taxon>
        <taxon>Ascomycota</taxon>
        <taxon>Pezizomycotina</taxon>
        <taxon>Sordariomycetes</taxon>
        <taxon>Hypocreomycetidae</taxon>
        <taxon>Glomerellales</taxon>
        <taxon>Glomerellaceae</taxon>
        <taxon>Colletotrichum</taxon>
        <taxon>Colletotrichum graminicola species complex</taxon>
    </lineage>
</organism>
<proteinExistence type="predicted"/>
<sequence length="127" mass="13772">MLAAPVSVQLTYWLIHVALEQAGNLVSASNIAAQHPPPSVGLCCPCACLPCSRSPVVCVLSPIVRLICICCKARCTFICSPVISSRRRDKKLRSSGDFRCYHSLCNPLLFPSSHIADLRRLPVVLLG</sequence>
<gene>
    <name evidence="1" type="ORF">LY79DRAFT_250664</name>
</gene>
<comment type="caution">
    <text evidence="1">The sequence shown here is derived from an EMBL/GenBank/DDBJ whole genome shotgun (WGS) entry which is preliminary data.</text>
</comment>
<dbReference type="Proteomes" id="UP001230504">
    <property type="component" value="Unassembled WGS sequence"/>
</dbReference>
<name>A0AAD8VA27_9PEZI</name>
<dbReference type="EMBL" id="JAHLJV010000004">
    <property type="protein sequence ID" value="KAK1598639.1"/>
    <property type="molecule type" value="Genomic_DNA"/>
</dbReference>
<keyword evidence="2" id="KW-1185">Reference proteome</keyword>
<accession>A0AAD8VA27</accession>
<evidence type="ECO:0000313" key="1">
    <source>
        <dbReference type="EMBL" id="KAK1598639.1"/>
    </source>
</evidence>
<protein>
    <submittedName>
        <fullName evidence="1">Uncharacterized protein</fullName>
    </submittedName>
</protein>
<dbReference type="AlphaFoldDB" id="A0AAD8VA27"/>
<reference evidence="1" key="1">
    <citation type="submission" date="2021-06" db="EMBL/GenBank/DDBJ databases">
        <title>Comparative genomics, transcriptomics and evolutionary studies reveal genomic signatures of adaptation to plant cell wall in hemibiotrophic fungi.</title>
        <authorList>
            <consortium name="DOE Joint Genome Institute"/>
            <person name="Baroncelli R."/>
            <person name="Diaz J.F."/>
            <person name="Benocci T."/>
            <person name="Peng M."/>
            <person name="Battaglia E."/>
            <person name="Haridas S."/>
            <person name="Andreopoulos W."/>
            <person name="Labutti K."/>
            <person name="Pangilinan J."/>
            <person name="Floch G.L."/>
            <person name="Makela M.R."/>
            <person name="Henrissat B."/>
            <person name="Grigoriev I.V."/>
            <person name="Crouch J.A."/>
            <person name="De Vries R.P."/>
            <person name="Sukno S.A."/>
            <person name="Thon M.R."/>
        </authorList>
    </citation>
    <scope>NUCLEOTIDE SEQUENCE</scope>
    <source>
        <strain evidence="1">CBS 125086</strain>
    </source>
</reference>
<dbReference type="GeneID" id="85436091"/>